<organism evidence="1">
    <name type="scientific">Anopheles triannulatus</name>
    <dbReference type="NCBI Taxonomy" id="58253"/>
    <lineage>
        <taxon>Eukaryota</taxon>
        <taxon>Metazoa</taxon>
        <taxon>Ecdysozoa</taxon>
        <taxon>Arthropoda</taxon>
        <taxon>Hexapoda</taxon>
        <taxon>Insecta</taxon>
        <taxon>Pterygota</taxon>
        <taxon>Neoptera</taxon>
        <taxon>Endopterygota</taxon>
        <taxon>Diptera</taxon>
        <taxon>Nematocera</taxon>
        <taxon>Culicoidea</taxon>
        <taxon>Culicidae</taxon>
        <taxon>Anophelinae</taxon>
        <taxon>Anopheles</taxon>
    </lineage>
</organism>
<reference evidence="1" key="1">
    <citation type="submission" date="2018-01" db="EMBL/GenBank/DDBJ databases">
        <title>An insight into the sialome of Amazonian anophelines.</title>
        <authorList>
            <person name="Ribeiro J.M."/>
            <person name="Scarpassa V."/>
            <person name="Calvo E."/>
        </authorList>
    </citation>
    <scope>NUCLEOTIDE SEQUENCE</scope>
    <source>
        <tissue evidence="1">Salivary glands</tissue>
    </source>
</reference>
<name>A0A2M4B7I6_9DIPT</name>
<protein>
    <submittedName>
        <fullName evidence="1">Putative secreted protein</fullName>
    </submittedName>
</protein>
<evidence type="ECO:0000313" key="1">
    <source>
        <dbReference type="EMBL" id="MBW49025.1"/>
    </source>
</evidence>
<proteinExistence type="predicted"/>
<dbReference type="EMBL" id="GGFK01015704">
    <property type="protein sequence ID" value="MBW49025.1"/>
    <property type="molecule type" value="Transcribed_RNA"/>
</dbReference>
<accession>A0A2M4B7I6</accession>
<dbReference type="AlphaFoldDB" id="A0A2M4B7I6"/>
<sequence length="86" mass="9805">MLSREPWLAAAAITIMATTLSNPQTNQTQCGSRALRWSYVCRKDTQFPLQEDKGSRNHKQLRTIINIPYRRSAGADADKKTREQGR</sequence>